<dbReference type="RefSeq" id="WP_044437461.1">
    <property type="nucleotide sequence ID" value="NZ_BJYZ01000032.1"/>
</dbReference>
<keyword evidence="1" id="KW-0472">Membrane</keyword>
<dbReference type="OrthoDB" id="7187254at2"/>
<comment type="caution">
    <text evidence="2">The sequence shown here is derived from an EMBL/GenBank/DDBJ whole genome shotgun (WGS) entry which is preliminary data.</text>
</comment>
<accession>A0A512DZG6</accession>
<name>A0A512DZG6_9PROT</name>
<dbReference type="AlphaFoldDB" id="A0A512DZG6"/>
<proteinExistence type="predicted"/>
<organism evidence="2 3">
    <name type="scientific">Skermanella aerolata</name>
    <dbReference type="NCBI Taxonomy" id="393310"/>
    <lineage>
        <taxon>Bacteria</taxon>
        <taxon>Pseudomonadati</taxon>
        <taxon>Pseudomonadota</taxon>
        <taxon>Alphaproteobacteria</taxon>
        <taxon>Rhodospirillales</taxon>
        <taxon>Azospirillaceae</taxon>
        <taxon>Skermanella</taxon>
    </lineage>
</organism>
<dbReference type="EMBL" id="BJYZ01000032">
    <property type="protein sequence ID" value="GEO41876.1"/>
    <property type="molecule type" value="Genomic_DNA"/>
</dbReference>
<sequence length="249" mass="27241">MIHLTDEILVAYVDGELSEETRRQVESLIARDAEAQSKVKVFRDTAVLLRLAFSEPEQADNVVHLQVRPKKDYLPRPSWTGSVAAAAAVIVFLAGVGFIITRGGADRADFMADVAAYHSVYAQETEHLAEVPASCKDHIEEWLGSRIGRTLTVPNLTGEGWAFEGGRLLAEADKPIAELLYTSPDRQPIALCITPSDQPKSPPTRYDPGHGMNAVAWDAGGHLYIIVGALSDAELDTLTDKVRRHFQIA</sequence>
<evidence type="ECO:0000313" key="3">
    <source>
        <dbReference type="Proteomes" id="UP000321523"/>
    </source>
</evidence>
<evidence type="ECO:0000313" key="2">
    <source>
        <dbReference type="EMBL" id="GEO41876.1"/>
    </source>
</evidence>
<keyword evidence="1" id="KW-1133">Transmembrane helix</keyword>
<keyword evidence="3" id="KW-1185">Reference proteome</keyword>
<dbReference type="Gene3D" id="1.10.10.1320">
    <property type="entry name" value="Anti-sigma factor, zinc-finger domain"/>
    <property type="match status" value="1"/>
</dbReference>
<keyword evidence="1" id="KW-0812">Transmembrane</keyword>
<dbReference type="Proteomes" id="UP000321523">
    <property type="component" value="Unassembled WGS sequence"/>
</dbReference>
<feature type="transmembrane region" description="Helical" evidence="1">
    <location>
        <begin position="79"/>
        <end position="101"/>
    </location>
</feature>
<evidence type="ECO:0000256" key="1">
    <source>
        <dbReference type="SAM" id="Phobius"/>
    </source>
</evidence>
<protein>
    <submittedName>
        <fullName evidence="2">Membrane protein</fullName>
    </submittedName>
</protein>
<gene>
    <name evidence="2" type="ORF">SAE02_60240</name>
</gene>
<dbReference type="InterPro" id="IPR041916">
    <property type="entry name" value="Anti_sigma_zinc_sf"/>
</dbReference>
<reference evidence="2 3" key="1">
    <citation type="submission" date="2019-07" db="EMBL/GenBank/DDBJ databases">
        <title>Whole genome shotgun sequence of Skermanella aerolata NBRC 106429.</title>
        <authorList>
            <person name="Hosoyama A."/>
            <person name="Uohara A."/>
            <person name="Ohji S."/>
            <person name="Ichikawa N."/>
        </authorList>
    </citation>
    <scope>NUCLEOTIDE SEQUENCE [LARGE SCALE GENOMIC DNA]</scope>
    <source>
        <strain evidence="2 3">NBRC 106429</strain>
    </source>
</reference>